<feature type="transmembrane region" description="Helical" evidence="1">
    <location>
        <begin position="53"/>
        <end position="71"/>
    </location>
</feature>
<evidence type="ECO:0000313" key="3">
    <source>
        <dbReference type="Proteomes" id="UP000323732"/>
    </source>
</evidence>
<evidence type="ECO:0000256" key="1">
    <source>
        <dbReference type="SAM" id="Phobius"/>
    </source>
</evidence>
<dbReference type="Proteomes" id="UP000323732">
    <property type="component" value="Unassembled WGS sequence"/>
</dbReference>
<name>A0A5D4STV2_9BACI</name>
<comment type="caution">
    <text evidence="2">The sequence shown here is derived from an EMBL/GenBank/DDBJ whole genome shotgun (WGS) entry which is preliminary data.</text>
</comment>
<keyword evidence="1" id="KW-0812">Transmembrane</keyword>
<gene>
    <name evidence="2" type="ORF">FZD47_01240</name>
</gene>
<feature type="transmembrane region" description="Helical" evidence="1">
    <location>
        <begin position="31"/>
        <end position="47"/>
    </location>
</feature>
<keyword evidence="1" id="KW-1133">Transmembrane helix</keyword>
<accession>A0A5D4STV2</accession>
<dbReference type="RefSeq" id="WP_148948975.1">
    <property type="nucleotide sequence ID" value="NZ_VTES01000001.1"/>
</dbReference>
<dbReference type="EMBL" id="VTES01000001">
    <property type="protein sequence ID" value="TYS66141.1"/>
    <property type="molecule type" value="Genomic_DNA"/>
</dbReference>
<reference evidence="2 3" key="1">
    <citation type="submission" date="2019-08" db="EMBL/GenBank/DDBJ databases">
        <title>Bacillus genomes from the desert of Cuatro Cienegas, Coahuila.</title>
        <authorList>
            <person name="Olmedo-Alvarez G."/>
        </authorList>
    </citation>
    <scope>NUCLEOTIDE SEQUENCE [LARGE SCALE GENOMIC DNA]</scope>
    <source>
        <strain evidence="2 3">CH37_1T</strain>
    </source>
</reference>
<sequence>MSTYIFALISLLLLIPIIYFLPLGMTLKGKMITISASLLFAVMGVAAQASFLWWQILLLMLALVLAAAYFMGSRMPNALFSADSAEETAEDSFTGFSYPHEESTALASELDVEKSPEAEAVEQAAPEYQIETEPVMEEAGDTNDSADFSVGLEEEELEDLFSGRNPESAEEFEDLSASTDLYSDEERELALTDSSLNDDEIEPFPEFSLTGVEDEQGEEIKIVESDLPVPEYMADLEKLMLEETDLPGEKDSEEIIDIPFVQQEEIPVIEESDIPVGTVDNIEEIYEINRQAEAELLFEKEEYSNEIAVHNGEDLIQEDSALTYNDIEKLDSASENSNAPYDNLDLEEMNNSTNEQAMLQNQLLHNLLAQLHAAKRVLGQSQYEGMVKSCLSPSLPLPDYYTFANLLIKHYAASKEYQKLLLLLGDLESKFSGYPVILQEIHFLQKIYLSN</sequence>
<dbReference type="AlphaFoldDB" id="A0A5D4STV2"/>
<evidence type="ECO:0000313" key="2">
    <source>
        <dbReference type="EMBL" id="TYS66141.1"/>
    </source>
</evidence>
<organism evidence="2 3">
    <name type="scientific">Bacillus infantis</name>
    <dbReference type="NCBI Taxonomy" id="324767"/>
    <lineage>
        <taxon>Bacteria</taxon>
        <taxon>Bacillati</taxon>
        <taxon>Bacillota</taxon>
        <taxon>Bacilli</taxon>
        <taxon>Bacillales</taxon>
        <taxon>Bacillaceae</taxon>
        <taxon>Bacillus</taxon>
    </lineage>
</organism>
<protein>
    <submittedName>
        <fullName evidence="2">Uncharacterized protein</fullName>
    </submittedName>
</protein>
<proteinExistence type="predicted"/>
<feature type="transmembrane region" description="Helical" evidence="1">
    <location>
        <begin position="6"/>
        <end position="24"/>
    </location>
</feature>
<keyword evidence="1" id="KW-0472">Membrane</keyword>